<proteinExistence type="predicted"/>
<feature type="region of interest" description="Disordered" evidence="1">
    <location>
        <begin position="343"/>
        <end position="376"/>
    </location>
</feature>
<dbReference type="OrthoDB" id="2552168at2759"/>
<keyword evidence="3" id="KW-1185">Reference proteome</keyword>
<feature type="compositionally biased region" description="Basic and acidic residues" evidence="1">
    <location>
        <begin position="348"/>
        <end position="367"/>
    </location>
</feature>
<feature type="compositionally biased region" description="Acidic residues" evidence="1">
    <location>
        <begin position="105"/>
        <end position="132"/>
    </location>
</feature>
<evidence type="ECO:0000313" key="3">
    <source>
        <dbReference type="Proteomes" id="UP000054845"/>
    </source>
</evidence>
<dbReference type="Proteomes" id="UP000054845">
    <property type="component" value="Unassembled WGS sequence"/>
</dbReference>
<feature type="compositionally biased region" description="Basic and acidic residues" evidence="1">
    <location>
        <begin position="172"/>
        <end position="185"/>
    </location>
</feature>
<name>A0A0P1BEN9_9BASI</name>
<protein>
    <submittedName>
        <fullName evidence="2">Uncharacterized protein</fullName>
    </submittedName>
</protein>
<sequence>MPPKRTSNGAAGGSIGVKRGRPPGSKNRPKVSADGGDASVSAVSARGGRGRGRGRVGSSTGSSGRGRGGGRPPVRRSAAEASVRSFSPTAATKRRRQNLASAVLDEADDSGGGTQEEDSDGDAEEDSGSDAEDPGRGSDSGSEEEAEDDDEEEEDEEDEESSEEEENGSEVEDGRAREAGTARRLPSEKVRLRRWRRVGNDERDAVTSEAGAIWRVARPILASLPIGQRDAVTQALTRALSRTEEALQKTLVPPTAPLPQGVVSTTPAGGGSLQAWRNEMSRYDDITDLAAASGDALDVEQTLGAERHGDVATLESLLLPEAVETVALTRALDAQTAELQSALPRLKRLQDRARERPTDSDGREPRDSALNLPRIPSGAATAMSAAQDRLIVNQLDGLLS</sequence>
<evidence type="ECO:0000256" key="1">
    <source>
        <dbReference type="SAM" id="MobiDB-lite"/>
    </source>
</evidence>
<dbReference type="AlphaFoldDB" id="A0A0P1BEN9"/>
<feature type="compositionally biased region" description="Low complexity" evidence="1">
    <location>
        <begin position="32"/>
        <end position="46"/>
    </location>
</feature>
<feature type="region of interest" description="Disordered" evidence="1">
    <location>
        <begin position="1"/>
        <end position="185"/>
    </location>
</feature>
<dbReference type="STRING" id="401625.A0A0P1BEN9"/>
<organism evidence="2 3">
    <name type="scientific">Ceraceosorus bombacis</name>
    <dbReference type="NCBI Taxonomy" id="401625"/>
    <lineage>
        <taxon>Eukaryota</taxon>
        <taxon>Fungi</taxon>
        <taxon>Dikarya</taxon>
        <taxon>Basidiomycota</taxon>
        <taxon>Ustilaginomycotina</taxon>
        <taxon>Exobasidiomycetes</taxon>
        <taxon>Ceraceosorales</taxon>
        <taxon>Ceraceosoraceae</taxon>
        <taxon>Ceraceosorus</taxon>
    </lineage>
</organism>
<feature type="compositionally biased region" description="Acidic residues" evidence="1">
    <location>
        <begin position="141"/>
        <end position="171"/>
    </location>
</feature>
<accession>A0A0P1BEN9</accession>
<reference evidence="2 3" key="1">
    <citation type="submission" date="2014-09" db="EMBL/GenBank/DDBJ databases">
        <authorList>
            <person name="Magalhaes I.L.F."/>
            <person name="Oliveira U."/>
            <person name="Santos F.R."/>
            <person name="Vidigal T.H.D.A."/>
            <person name="Brescovit A.D."/>
            <person name="Santos A.J."/>
        </authorList>
    </citation>
    <scope>NUCLEOTIDE SEQUENCE [LARGE SCALE GENOMIC DNA]</scope>
</reference>
<evidence type="ECO:0000313" key="2">
    <source>
        <dbReference type="EMBL" id="CEH14464.1"/>
    </source>
</evidence>
<dbReference type="EMBL" id="CCYA01000243">
    <property type="protein sequence ID" value="CEH14464.1"/>
    <property type="molecule type" value="Genomic_DNA"/>
</dbReference>